<reference evidence="2 3" key="1">
    <citation type="journal article" date="2016" name="Nat. Commun.">
        <title>Thousands of microbial genomes shed light on interconnected biogeochemical processes in an aquifer system.</title>
        <authorList>
            <person name="Anantharaman K."/>
            <person name="Brown C.T."/>
            <person name="Hug L.A."/>
            <person name="Sharon I."/>
            <person name="Castelle C.J."/>
            <person name="Probst A.J."/>
            <person name="Thomas B.C."/>
            <person name="Singh A."/>
            <person name="Wilkins M.J."/>
            <person name="Karaoz U."/>
            <person name="Brodie E.L."/>
            <person name="Williams K.H."/>
            <person name="Hubbard S.S."/>
            <person name="Banfield J.F."/>
        </authorList>
    </citation>
    <scope>NUCLEOTIDE SEQUENCE [LARGE SCALE GENOMIC DNA]</scope>
</reference>
<feature type="region of interest" description="Disordered" evidence="1">
    <location>
        <begin position="1"/>
        <end position="22"/>
    </location>
</feature>
<evidence type="ECO:0000256" key="1">
    <source>
        <dbReference type="SAM" id="MobiDB-lite"/>
    </source>
</evidence>
<comment type="caution">
    <text evidence="2">The sequence shown here is derived from an EMBL/GenBank/DDBJ whole genome shotgun (WGS) entry which is preliminary data.</text>
</comment>
<evidence type="ECO:0000313" key="2">
    <source>
        <dbReference type="EMBL" id="OGF40789.1"/>
    </source>
</evidence>
<organism evidence="2 3">
    <name type="scientific">Candidatus Falkowbacteria bacterium RIFOXYD2_FULL_34_120</name>
    <dbReference type="NCBI Taxonomy" id="1798007"/>
    <lineage>
        <taxon>Bacteria</taxon>
        <taxon>Candidatus Falkowiibacteriota</taxon>
    </lineage>
</organism>
<gene>
    <name evidence="2" type="ORF">A2531_06770</name>
</gene>
<evidence type="ECO:0000313" key="3">
    <source>
        <dbReference type="Proteomes" id="UP000177579"/>
    </source>
</evidence>
<protein>
    <submittedName>
        <fullName evidence="2">Uncharacterized protein</fullName>
    </submittedName>
</protein>
<name>A0A1F5TPP3_9BACT</name>
<sequence length="96" mass="10484">MTSYINKEVTPTKKSTLKKSQHTASAKGLEEIAEIKAQLASLIKNNSGDKDAIVELGKLAVKASLLAHIIQTLLYSLALTGIKYYDKRTNHQTLTA</sequence>
<dbReference type="Proteomes" id="UP000177579">
    <property type="component" value="Unassembled WGS sequence"/>
</dbReference>
<proteinExistence type="predicted"/>
<dbReference type="EMBL" id="MFGO01000020">
    <property type="protein sequence ID" value="OGF40789.1"/>
    <property type="molecule type" value="Genomic_DNA"/>
</dbReference>
<accession>A0A1F5TPP3</accession>
<dbReference type="AlphaFoldDB" id="A0A1F5TPP3"/>